<proteinExistence type="predicted"/>
<organism evidence="1 2">
    <name type="scientific">Jimgerdemannia flammicorona</name>
    <dbReference type="NCBI Taxonomy" id="994334"/>
    <lineage>
        <taxon>Eukaryota</taxon>
        <taxon>Fungi</taxon>
        <taxon>Fungi incertae sedis</taxon>
        <taxon>Mucoromycota</taxon>
        <taxon>Mucoromycotina</taxon>
        <taxon>Endogonomycetes</taxon>
        <taxon>Endogonales</taxon>
        <taxon>Endogonaceae</taxon>
        <taxon>Jimgerdemannia</taxon>
    </lineage>
</organism>
<gene>
    <name evidence="1" type="ORF">BC936DRAFT_147946</name>
</gene>
<dbReference type="Proteomes" id="UP000268093">
    <property type="component" value="Unassembled WGS sequence"/>
</dbReference>
<dbReference type="EMBL" id="RBNI01000701">
    <property type="protein sequence ID" value="RUP51484.1"/>
    <property type="molecule type" value="Genomic_DNA"/>
</dbReference>
<keyword evidence="2" id="KW-1185">Reference proteome</keyword>
<dbReference type="Pfam" id="PF11160">
    <property type="entry name" value="Hva1_TUDOR"/>
    <property type="match status" value="1"/>
</dbReference>
<sequence>MPVNKDDLNVGDHVEYHPVGQATQLSTGVIDEIVTDKQVGMVSRFEGRKVHPSIPFPQHPAGDTGVTVQASDEEPRFVIKNDNTGKSAAYKLANIKRKI</sequence>
<comment type="caution">
    <text evidence="1">The sequence shown here is derived from an EMBL/GenBank/DDBJ whole genome shotgun (WGS) entry which is preliminary data.</text>
</comment>
<accession>A0A433DKQ9</accession>
<reference evidence="1 2" key="1">
    <citation type="journal article" date="2018" name="New Phytol.">
        <title>Phylogenomics of Endogonaceae and evolution of mycorrhizas within Mucoromycota.</title>
        <authorList>
            <person name="Chang Y."/>
            <person name="Desiro A."/>
            <person name="Na H."/>
            <person name="Sandor L."/>
            <person name="Lipzen A."/>
            <person name="Clum A."/>
            <person name="Barry K."/>
            <person name="Grigoriev I.V."/>
            <person name="Martin F.M."/>
            <person name="Stajich J.E."/>
            <person name="Smith M.E."/>
            <person name="Bonito G."/>
            <person name="Spatafora J.W."/>
        </authorList>
    </citation>
    <scope>NUCLEOTIDE SEQUENCE [LARGE SCALE GENOMIC DNA]</scope>
    <source>
        <strain evidence="1 2">GMNB39</strain>
    </source>
</reference>
<evidence type="ECO:0000313" key="2">
    <source>
        <dbReference type="Proteomes" id="UP000268093"/>
    </source>
</evidence>
<evidence type="ECO:0000313" key="1">
    <source>
        <dbReference type="EMBL" id="RUP51484.1"/>
    </source>
</evidence>
<dbReference type="InterPro" id="IPR021331">
    <property type="entry name" value="Hva1_TUDOR"/>
</dbReference>
<dbReference type="OrthoDB" id="10052172at2759"/>
<name>A0A433DKQ9_9FUNG</name>
<protein>
    <submittedName>
        <fullName evidence="1">Uncharacterized protein</fullName>
    </submittedName>
</protein>